<evidence type="ECO:0000313" key="5">
    <source>
        <dbReference type="Proteomes" id="UP000192418"/>
    </source>
</evidence>
<dbReference type="GO" id="GO:0032259">
    <property type="term" value="P:methylation"/>
    <property type="evidence" value="ECO:0007669"/>
    <property type="project" value="UniProtKB-KW"/>
</dbReference>
<keyword evidence="5" id="KW-1185">Reference proteome</keyword>
<dbReference type="InterPro" id="IPR004441">
    <property type="entry name" value="rRNA_MeTrfase_TrmH"/>
</dbReference>
<dbReference type="GO" id="GO:0008173">
    <property type="term" value="F:RNA methyltransferase activity"/>
    <property type="evidence" value="ECO:0007669"/>
    <property type="project" value="InterPro"/>
</dbReference>
<dbReference type="GO" id="GO:0005829">
    <property type="term" value="C:cytosol"/>
    <property type="evidence" value="ECO:0007669"/>
    <property type="project" value="TreeGrafter"/>
</dbReference>
<keyword evidence="1 4" id="KW-0489">Methyltransferase</keyword>
<dbReference type="GO" id="GO:0006396">
    <property type="term" value="P:RNA processing"/>
    <property type="evidence" value="ECO:0007669"/>
    <property type="project" value="InterPro"/>
</dbReference>
<dbReference type="InterPro" id="IPR029028">
    <property type="entry name" value="Alpha/beta_knot_MTases"/>
</dbReference>
<gene>
    <name evidence="4" type="ORF">SAMN02746065_101247</name>
</gene>
<dbReference type="AlphaFoldDB" id="A0A1W1YQC5"/>
<dbReference type="EMBL" id="FWXY01000001">
    <property type="protein sequence ID" value="SMC38001.1"/>
    <property type="molecule type" value="Genomic_DNA"/>
</dbReference>
<dbReference type="SUPFAM" id="SSF75217">
    <property type="entry name" value="alpha/beta knot"/>
    <property type="match status" value="1"/>
</dbReference>
<dbReference type="PANTHER" id="PTHR46429:SF1">
    <property type="entry name" value="23S RRNA (GUANOSINE-2'-O-)-METHYLTRANSFERASE RLMB"/>
    <property type="match status" value="1"/>
</dbReference>
<dbReference type="RefSeq" id="WP_084066552.1">
    <property type="nucleotide sequence ID" value="NZ_FWXY01000001.1"/>
</dbReference>
<dbReference type="OrthoDB" id="9785673at2"/>
<keyword evidence="2" id="KW-0808">Transferase</keyword>
<evidence type="ECO:0000256" key="2">
    <source>
        <dbReference type="ARBA" id="ARBA00022679"/>
    </source>
</evidence>
<evidence type="ECO:0000259" key="3">
    <source>
        <dbReference type="Pfam" id="PF00588"/>
    </source>
</evidence>
<reference evidence="4 5" key="1">
    <citation type="submission" date="2017-04" db="EMBL/GenBank/DDBJ databases">
        <authorList>
            <person name="Afonso C.L."/>
            <person name="Miller P.J."/>
            <person name="Scott M.A."/>
            <person name="Spackman E."/>
            <person name="Goraichik I."/>
            <person name="Dimitrov K.M."/>
            <person name="Suarez D.L."/>
            <person name="Swayne D.E."/>
        </authorList>
    </citation>
    <scope>NUCLEOTIDE SEQUENCE [LARGE SCALE GENOMIC DNA]</scope>
    <source>
        <strain evidence="4 5">DSM 3385</strain>
    </source>
</reference>
<dbReference type="InterPro" id="IPR001537">
    <property type="entry name" value="SpoU_MeTrfase"/>
</dbReference>
<feature type="domain" description="tRNA/rRNA methyltransferase SpoU type" evidence="3">
    <location>
        <begin position="120"/>
        <end position="257"/>
    </location>
</feature>
<dbReference type="Gene3D" id="3.40.1280.10">
    <property type="match status" value="1"/>
</dbReference>
<proteinExistence type="predicted"/>
<evidence type="ECO:0000256" key="1">
    <source>
        <dbReference type="ARBA" id="ARBA00022603"/>
    </source>
</evidence>
<dbReference type="Proteomes" id="UP000192418">
    <property type="component" value="Unassembled WGS sequence"/>
</dbReference>
<dbReference type="GO" id="GO:0003723">
    <property type="term" value="F:RNA binding"/>
    <property type="evidence" value="ECO:0007669"/>
    <property type="project" value="InterPro"/>
</dbReference>
<sequence>MTNFPFTEKKFHTLSPTGKHRWIIKWLSTFYHGLTTNRVSPAECTSIAHQYTTVRKWMGFESLDFPDVMEKREWMEFISNAIHLHRMHMGLSPRDHDLLPNVRTGDKKKESVLPAFHYHMALDGLRSLFNVGGIFRTCDAGGFQGLILGNIPKGDHPTIRKTSMGTSAWMPHCTTPDLAGELLEMKKKGFSIIGIETTENSSSHAAYAWPQKAIIVLGNEEYGISSHVLRVCDAFVHIPMLGRKNSINVVSAASVIVFHIGAFFNRPG</sequence>
<dbReference type="STRING" id="1121400.SAMN02746065_101247"/>
<protein>
    <submittedName>
        <fullName evidence="4">tRNA G18 (Ribose-2'-O)-methylase SpoU</fullName>
    </submittedName>
</protein>
<dbReference type="Pfam" id="PF00588">
    <property type="entry name" value="SpoU_methylase"/>
    <property type="match status" value="1"/>
</dbReference>
<accession>A0A1W1YQC5</accession>
<dbReference type="PANTHER" id="PTHR46429">
    <property type="entry name" value="23S RRNA (GUANOSINE-2'-O-)-METHYLTRANSFERASE RLMB"/>
    <property type="match status" value="1"/>
</dbReference>
<name>A0A1W1YQC5_9BACT</name>
<evidence type="ECO:0000313" key="4">
    <source>
        <dbReference type="EMBL" id="SMC38001.1"/>
    </source>
</evidence>
<dbReference type="InterPro" id="IPR029026">
    <property type="entry name" value="tRNA_m1G_MTases_N"/>
</dbReference>
<organism evidence="4 5">
    <name type="scientific">Desulfocicer vacuolatum DSM 3385</name>
    <dbReference type="NCBI Taxonomy" id="1121400"/>
    <lineage>
        <taxon>Bacteria</taxon>
        <taxon>Pseudomonadati</taxon>
        <taxon>Thermodesulfobacteriota</taxon>
        <taxon>Desulfobacteria</taxon>
        <taxon>Desulfobacterales</taxon>
        <taxon>Desulfobacteraceae</taxon>
        <taxon>Desulfocicer</taxon>
    </lineage>
</organism>